<keyword evidence="2" id="KW-1185">Reference proteome</keyword>
<reference evidence="1 2" key="1">
    <citation type="submission" date="2018-08" db="EMBL/GenBank/DDBJ databases">
        <title>Genome and evolution of the arbuscular mycorrhizal fungus Diversispora epigaea (formerly Glomus versiforme) and its bacterial endosymbionts.</title>
        <authorList>
            <person name="Sun X."/>
            <person name="Fei Z."/>
            <person name="Harrison M."/>
        </authorList>
    </citation>
    <scope>NUCLEOTIDE SEQUENCE [LARGE SCALE GENOMIC DNA]</scope>
    <source>
        <strain evidence="1 2">IT104</strain>
    </source>
</reference>
<accession>A0A397JK20</accession>
<dbReference type="EMBL" id="PQFF01000064">
    <property type="protein sequence ID" value="RHZ85313.1"/>
    <property type="molecule type" value="Genomic_DNA"/>
</dbReference>
<evidence type="ECO:0000313" key="1">
    <source>
        <dbReference type="EMBL" id="RHZ85313.1"/>
    </source>
</evidence>
<dbReference type="OrthoDB" id="2444511at2759"/>
<gene>
    <name evidence="1" type="ORF">Glove_67g67</name>
</gene>
<sequence length="213" mass="24340">MSKKGCTNENNTVPSSKRPKKLEALQELVLIKPDIKGKEIYFFPTLEKCFKGVIIECKFETFSKWIKNLKIQRLFQGHRSALATNFLEPNPTHLSIGSLLNKANYTPYWKKTLSTNMSDILSSIKEKILPGQEFCGTANQEIIGGFENVIHIHGTRLINHTPFALLEKNGQIYRHIEDCRGLSKSEGEDLYLVSSFTQLNSFHFIHTYSAYPQ</sequence>
<evidence type="ECO:0000313" key="2">
    <source>
        <dbReference type="Proteomes" id="UP000266861"/>
    </source>
</evidence>
<dbReference type="Proteomes" id="UP000266861">
    <property type="component" value="Unassembled WGS sequence"/>
</dbReference>
<comment type="caution">
    <text evidence="1">The sequence shown here is derived from an EMBL/GenBank/DDBJ whole genome shotgun (WGS) entry which is preliminary data.</text>
</comment>
<dbReference type="AlphaFoldDB" id="A0A397JK20"/>
<proteinExistence type="predicted"/>
<name>A0A397JK20_9GLOM</name>
<organism evidence="1 2">
    <name type="scientific">Diversispora epigaea</name>
    <dbReference type="NCBI Taxonomy" id="1348612"/>
    <lineage>
        <taxon>Eukaryota</taxon>
        <taxon>Fungi</taxon>
        <taxon>Fungi incertae sedis</taxon>
        <taxon>Mucoromycota</taxon>
        <taxon>Glomeromycotina</taxon>
        <taxon>Glomeromycetes</taxon>
        <taxon>Diversisporales</taxon>
        <taxon>Diversisporaceae</taxon>
        <taxon>Diversispora</taxon>
    </lineage>
</organism>
<protein>
    <submittedName>
        <fullName evidence="1">Uncharacterized protein</fullName>
    </submittedName>
</protein>